<evidence type="ECO:0000313" key="8">
    <source>
        <dbReference type="EMBL" id="MEJ5944363.1"/>
    </source>
</evidence>
<dbReference type="PROSITE" id="PS00113">
    <property type="entry name" value="ADENYLATE_KINASE"/>
    <property type="match status" value="1"/>
</dbReference>
<comment type="caution">
    <text evidence="5">Lacks conserved residue(s) required for the propagation of feature annotation.</text>
</comment>
<feature type="binding site" evidence="5">
    <location>
        <begin position="9"/>
        <end position="14"/>
    </location>
    <ligand>
        <name>ATP</name>
        <dbReference type="ChEBI" id="CHEBI:30616"/>
    </ligand>
</feature>
<feature type="binding site" evidence="5">
    <location>
        <position position="132"/>
    </location>
    <ligand>
        <name>AMP</name>
        <dbReference type="ChEBI" id="CHEBI:456215"/>
    </ligand>
</feature>
<dbReference type="InterPro" id="IPR033690">
    <property type="entry name" value="Adenylat_kinase_CS"/>
</dbReference>
<evidence type="ECO:0000256" key="4">
    <source>
        <dbReference type="ARBA" id="ARBA00022777"/>
    </source>
</evidence>
<dbReference type="PANTHER" id="PTHR23359">
    <property type="entry name" value="NUCLEOTIDE KINASE"/>
    <property type="match status" value="1"/>
</dbReference>
<dbReference type="RefSeq" id="WP_339573746.1">
    <property type="nucleotide sequence ID" value="NZ_JBBIAA010000002.1"/>
</dbReference>
<name>A0ABU8RH58_9ACTN</name>
<dbReference type="CDD" id="cd01428">
    <property type="entry name" value="ADK"/>
    <property type="match status" value="1"/>
</dbReference>
<accession>A0ABU8RH58</accession>
<dbReference type="EC" id="2.7.4.3" evidence="5 7"/>
<evidence type="ECO:0000256" key="5">
    <source>
        <dbReference type="HAMAP-Rule" id="MF_00235"/>
    </source>
</evidence>
<dbReference type="NCBIfam" id="NF011100">
    <property type="entry name" value="PRK14527.1"/>
    <property type="match status" value="1"/>
</dbReference>
<keyword evidence="1 5" id="KW-0808">Transferase</keyword>
<sequence>MLVLLGPPGAGKGTQAARLAVELDVPAISTGDIFRANVSEGTELGRTAQSYMDEGEYVPDAVTNAMVRDRLGAEDAAEGFLLDGYPRTPAQVDELDAMLAAAGAGLDCVVQLTVDTDEVVKRLAQRAGEQHRSDDGEAVQRHRLEVYEAQTAPLVDVYARRGLLRPVDGMGPVPEVTGRVLAALGRG</sequence>
<evidence type="ECO:0000256" key="3">
    <source>
        <dbReference type="ARBA" id="ARBA00022741"/>
    </source>
</evidence>
<evidence type="ECO:0000256" key="6">
    <source>
        <dbReference type="RuleBase" id="RU003330"/>
    </source>
</evidence>
<keyword evidence="9" id="KW-1185">Reference proteome</keyword>
<keyword evidence="2 5" id="KW-0545">Nucleotide biosynthesis</keyword>
<keyword evidence="5" id="KW-0963">Cytoplasm</keyword>
<dbReference type="SUPFAM" id="SSF52540">
    <property type="entry name" value="P-loop containing nucleoside triphosphate hydrolases"/>
    <property type="match status" value="1"/>
</dbReference>
<dbReference type="Pfam" id="PF00406">
    <property type="entry name" value="ADK"/>
    <property type="match status" value="1"/>
</dbReference>
<feature type="binding site" evidence="5">
    <location>
        <position position="143"/>
    </location>
    <ligand>
        <name>AMP</name>
        <dbReference type="ChEBI" id="CHEBI:456215"/>
    </ligand>
</feature>
<keyword evidence="5 7" id="KW-0067">ATP-binding</keyword>
<feature type="binding site" evidence="5">
    <location>
        <position position="35"/>
    </location>
    <ligand>
        <name>AMP</name>
        <dbReference type="ChEBI" id="CHEBI:456215"/>
    </ligand>
</feature>
<evidence type="ECO:0000256" key="7">
    <source>
        <dbReference type="RuleBase" id="RU003331"/>
    </source>
</evidence>
<feature type="binding site" evidence="5">
    <location>
        <position position="171"/>
    </location>
    <ligand>
        <name>ATP</name>
        <dbReference type="ChEBI" id="CHEBI:30616"/>
    </ligand>
</feature>
<dbReference type="Proteomes" id="UP001387100">
    <property type="component" value="Unassembled WGS sequence"/>
</dbReference>
<comment type="catalytic activity">
    <reaction evidence="5 7">
        <text>AMP + ATP = 2 ADP</text>
        <dbReference type="Rhea" id="RHEA:12973"/>
        <dbReference type="ChEBI" id="CHEBI:30616"/>
        <dbReference type="ChEBI" id="CHEBI:456215"/>
        <dbReference type="ChEBI" id="CHEBI:456216"/>
        <dbReference type="EC" id="2.7.4.3"/>
    </reaction>
</comment>
<dbReference type="InterPro" id="IPR000850">
    <property type="entry name" value="Adenylat/UMP-CMP_kin"/>
</dbReference>
<dbReference type="HAMAP" id="MF_00235">
    <property type="entry name" value="Adenylate_kinase_Adk"/>
    <property type="match status" value="1"/>
</dbReference>
<dbReference type="InterPro" id="IPR027417">
    <property type="entry name" value="P-loop_NTPase"/>
</dbReference>
<dbReference type="PRINTS" id="PR00094">
    <property type="entry name" value="ADENYLTKNASE"/>
</dbReference>
<keyword evidence="4 5" id="KW-0418">Kinase</keyword>
<evidence type="ECO:0000256" key="2">
    <source>
        <dbReference type="ARBA" id="ARBA00022727"/>
    </source>
</evidence>
<organism evidence="8 9">
    <name type="scientific">Pseudokineococcus basanitobsidens</name>
    <dbReference type="NCBI Taxonomy" id="1926649"/>
    <lineage>
        <taxon>Bacteria</taxon>
        <taxon>Bacillati</taxon>
        <taxon>Actinomycetota</taxon>
        <taxon>Actinomycetes</taxon>
        <taxon>Kineosporiales</taxon>
        <taxon>Kineosporiaceae</taxon>
        <taxon>Pseudokineococcus</taxon>
    </lineage>
</organism>
<feature type="binding site" evidence="5">
    <location>
        <position position="30"/>
    </location>
    <ligand>
        <name>AMP</name>
        <dbReference type="ChEBI" id="CHEBI:456215"/>
    </ligand>
</feature>
<comment type="similarity">
    <text evidence="5 6">Belongs to the adenylate kinase family.</text>
</comment>
<evidence type="ECO:0000313" key="9">
    <source>
        <dbReference type="Proteomes" id="UP001387100"/>
    </source>
</evidence>
<dbReference type="Gene3D" id="3.40.50.300">
    <property type="entry name" value="P-loop containing nucleotide triphosphate hydrolases"/>
    <property type="match status" value="1"/>
</dbReference>
<dbReference type="GO" id="GO:0004017">
    <property type="term" value="F:AMP kinase activity"/>
    <property type="evidence" value="ECO:0007669"/>
    <property type="project" value="UniProtKB-EC"/>
</dbReference>
<protein>
    <recommendedName>
        <fullName evidence="5 7">Adenylate kinase</fullName>
        <shortName evidence="5">AK</shortName>
        <ecNumber evidence="5 7">2.7.4.3</ecNumber>
    </recommendedName>
    <alternativeName>
        <fullName evidence="5">ATP-AMP transphosphorylase</fullName>
    </alternativeName>
    <alternativeName>
        <fullName evidence="5">ATP:AMP phosphotransferase</fullName>
    </alternativeName>
    <alternativeName>
        <fullName evidence="5">Adenylate monophosphate kinase</fullName>
    </alternativeName>
</protein>
<dbReference type="NCBIfam" id="NF011104">
    <property type="entry name" value="PRK14531.1"/>
    <property type="match status" value="1"/>
</dbReference>
<comment type="domain">
    <text evidence="5">Consists of three domains, a large central CORE domain and two small peripheral domains, NMPbind and LID, which undergo movements during catalysis. The LID domain closes over the site of phosphoryl transfer upon ATP binding. Assembling and dissambling the active center during each catalytic cycle provides an effective means to prevent ATP hydrolysis.</text>
</comment>
<evidence type="ECO:0000256" key="1">
    <source>
        <dbReference type="ARBA" id="ARBA00022679"/>
    </source>
</evidence>
<dbReference type="NCBIfam" id="NF001381">
    <property type="entry name" value="PRK00279.1-3"/>
    <property type="match status" value="1"/>
</dbReference>
<feature type="region of interest" description="NMP" evidence="5">
    <location>
        <begin position="29"/>
        <end position="58"/>
    </location>
</feature>
<dbReference type="EMBL" id="JBBIAA010000002">
    <property type="protein sequence ID" value="MEJ5944363.1"/>
    <property type="molecule type" value="Genomic_DNA"/>
</dbReference>
<comment type="pathway">
    <text evidence="5">Purine metabolism; AMP biosynthesis via salvage pathway; AMP from ADP: step 1/1.</text>
</comment>
<feature type="binding site" evidence="5">
    <location>
        <begin position="84"/>
        <end position="87"/>
    </location>
    <ligand>
        <name>AMP</name>
        <dbReference type="ChEBI" id="CHEBI:456215"/>
    </ligand>
</feature>
<feature type="binding site" evidence="5">
    <location>
        <begin position="56"/>
        <end position="58"/>
    </location>
    <ligand>
        <name>AMP</name>
        <dbReference type="ChEBI" id="CHEBI:456215"/>
    </ligand>
</feature>
<comment type="subunit">
    <text evidence="5 7">Monomer.</text>
</comment>
<reference evidence="8 9" key="1">
    <citation type="journal article" date="2017" name="Int. J. Syst. Evol. Microbiol.">
        <title>Pseudokineococcus basanitobsidens sp. nov., isolated from volcanic rock.</title>
        <authorList>
            <person name="Lee D.W."/>
            <person name="Park M.Y."/>
            <person name="Kim J.J."/>
            <person name="Kim B.S."/>
        </authorList>
    </citation>
    <scope>NUCLEOTIDE SEQUENCE [LARGE SCALE GENOMIC DNA]</scope>
    <source>
        <strain evidence="8 9">DSM 103726</strain>
    </source>
</reference>
<feature type="binding site" evidence="5">
    <location>
        <position position="91"/>
    </location>
    <ligand>
        <name>AMP</name>
        <dbReference type="ChEBI" id="CHEBI:456215"/>
    </ligand>
</feature>
<proteinExistence type="inferred from homology"/>
<comment type="caution">
    <text evidence="8">The sequence shown here is derived from an EMBL/GenBank/DDBJ whole genome shotgun (WGS) entry which is preliminary data.</text>
</comment>
<comment type="function">
    <text evidence="5">Catalyzes the reversible transfer of the terminal phosphate group between ATP and AMP. Plays an important role in cellular energy homeostasis and in adenine nucleotide metabolism.</text>
</comment>
<gene>
    <name evidence="5" type="primary">adk</name>
    <name evidence="8" type="ORF">WDZ17_03540</name>
</gene>
<feature type="binding site" evidence="5">
    <location>
        <position position="126"/>
    </location>
    <ligand>
        <name>ATP</name>
        <dbReference type="ChEBI" id="CHEBI:30616"/>
    </ligand>
</feature>
<keyword evidence="3 5" id="KW-0547">Nucleotide-binding</keyword>
<comment type="subcellular location">
    <subcellularLocation>
        <location evidence="5 7">Cytoplasm</location>
    </subcellularLocation>
</comment>
<dbReference type="NCBIfam" id="NF011105">
    <property type="entry name" value="PRK14532.1"/>
    <property type="match status" value="1"/>
</dbReference>